<feature type="region of interest" description="Disordered" evidence="1">
    <location>
        <begin position="366"/>
        <end position="427"/>
    </location>
</feature>
<feature type="compositionally biased region" description="Polar residues" evidence="1">
    <location>
        <begin position="295"/>
        <end position="308"/>
    </location>
</feature>
<feature type="compositionally biased region" description="Basic and acidic residues" evidence="1">
    <location>
        <begin position="77"/>
        <end position="113"/>
    </location>
</feature>
<keyword evidence="3" id="KW-1185">Reference proteome</keyword>
<gene>
    <name evidence="2" type="ORF">DEO72_LG7g13</name>
</gene>
<dbReference type="PANTHER" id="PTHR34660">
    <property type="entry name" value="MYB-LIKE PROTEIN X"/>
    <property type="match status" value="1"/>
</dbReference>
<reference evidence="2 3" key="1">
    <citation type="submission" date="2019-04" db="EMBL/GenBank/DDBJ databases">
        <title>An improved genome assembly and genetic linkage map for asparagus bean, Vigna unguiculata ssp. sesquipedialis.</title>
        <authorList>
            <person name="Xia Q."/>
            <person name="Zhang R."/>
            <person name="Dong Y."/>
        </authorList>
    </citation>
    <scope>NUCLEOTIDE SEQUENCE [LARGE SCALE GENOMIC DNA]</scope>
    <source>
        <tissue evidence="2">Leaf</tissue>
    </source>
</reference>
<feature type="compositionally biased region" description="Basic and acidic residues" evidence="1">
    <location>
        <begin position="161"/>
        <end position="174"/>
    </location>
</feature>
<dbReference type="OrthoDB" id="778084at2759"/>
<accession>A0A4D6MFC7</accession>
<dbReference type="PANTHER" id="PTHR34660:SF7">
    <property type="entry name" value="DNA LIGASE-LIKE PROTEIN"/>
    <property type="match status" value="1"/>
</dbReference>
<feature type="region of interest" description="Disordered" evidence="1">
    <location>
        <begin position="34"/>
        <end position="347"/>
    </location>
</feature>
<dbReference type="EMBL" id="CP039351">
    <property type="protein sequence ID" value="QCD98736.1"/>
    <property type="molecule type" value="Genomic_DNA"/>
</dbReference>
<proteinExistence type="predicted"/>
<dbReference type="Gramene" id="Vigun08g004700.1.v1.2">
    <property type="protein sequence ID" value="Vigun08g004700.1.v1.2"/>
    <property type="gene ID" value="Vigun08g004700.v1.2"/>
</dbReference>
<feature type="compositionally biased region" description="Basic residues" evidence="1">
    <location>
        <begin position="55"/>
        <end position="64"/>
    </location>
</feature>
<feature type="region of interest" description="Disordered" evidence="1">
    <location>
        <begin position="439"/>
        <end position="471"/>
    </location>
</feature>
<name>A0A4D6MFC7_VIGUN</name>
<dbReference type="AlphaFoldDB" id="A0A4D6MFC7"/>
<dbReference type="Proteomes" id="UP000501690">
    <property type="component" value="Linkage Group LG7"/>
</dbReference>
<evidence type="ECO:0000313" key="3">
    <source>
        <dbReference type="Proteomes" id="UP000501690"/>
    </source>
</evidence>
<feature type="compositionally biased region" description="Polar residues" evidence="1">
    <location>
        <begin position="398"/>
        <end position="415"/>
    </location>
</feature>
<feature type="compositionally biased region" description="Polar residues" evidence="1">
    <location>
        <begin position="275"/>
        <end position="285"/>
    </location>
</feature>
<feature type="compositionally biased region" description="Polar residues" evidence="1">
    <location>
        <begin position="207"/>
        <end position="241"/>
    </location>
</feature>
<protein>
    <submittedName>
        <fullName evidence="2">Uncharacterized protein</fullName>
    </submittedName>
</protein>
<organism evidence="2 3">
    <name type="scientific">Vigna unguiculata</name>
    <name type="common">Cowpea</name>
    <dbReference type="NCBI Taxonomy" id="3917"/>
    <lineage>
        <taxon>Eukaryota</taxon>
        <taxon>Viridiplantae</taxon>
        <taxon>Streptophyta</taxon>
        <taxon>Embryophyta</taxon>
        <taxon>Tracheophyta</taxon>
        <taxon>Spermatophyta</taxon>
        <taxon>Magnoliopsida</taxon>
        <taxon>eudicotyledons</taxon>
        <taxon>Gunneridae</taxon>
        <taxon>Pentapetalae</taxon>
        <taxon>rosids</taxon>
        <taxon>fabids</taxon>
        <taxon>Fabales</taxon>
        <taxon>Fabaceae</taxon>
        <taxon>Papilionoideae</taxon>
        <taxon>50 kb inversion clade</taxon>
        <taxon>NPAAA clade</taxon>
        <taxon>indigoferoid/millettioid clade</taxon>
        <taxon>Phaseoleae</taxon>
        <taxon>Vigna</taxon>
    </lineage>
</organism>
<evidence type="ECO:0000313" key="2">
    <source>
        <dbReference type="EMBL" id="QCD98736.1"/>
    </source>
</evidence>
<feature type="compositionally biased region" description="Polar residues" evidence="1">
    <location>
        <begin position="318"/>
        <end position="329"/>
    </location>
</feature>
<evidence type="ECO:0000256" key="1">
    <source>
        <dbReference type="SAM" id="MobiDB-lite"/>
    </source>
</evidence>
<feature type="compositionally biased region" description="Polar residues" evidence="1">
    <location>
        <begin position="337"/>
        <end position="347"/>
    </location>
</feature>
<sequence>MSRCFPFPPPGYGARSEALIESIKLREEIEKKRREKIEKKRIKKEKKKSKEEKKEKRKEKKERKHKEETTASTNGSDDDKKFKLIKDITETKADGKLQKGEVCENELLERSGITEELEQPVTSREPCCLSDSTQSSKRKRGSPQASHENGPAIKIRLPLRKHSDPEELNSKSKFDVGSSSGNAGDNEHLSNKTSVTNTGPKRFLGKSDSSSGKVLQNSVSGNAVVTKSNVGSDRQSQCLRTSETKRVVGNLDSRHPKSVNNSVRPDVVVAKDTIGNDSQSQSLRTTEVKRVPLGNSVSRHGNAVQNSVRGDGVVAKNTLGSDRQSQSLRTAVPNGVLGSSDSGHAKVMQNSVNGNVVIDKGTLGSDRQSQCLQLEEPKRVVSNSGKAIHNSIRGDSSGAKSTLQNDRQTQCPRNNTEPKRVNGNSDARHGKAVQNLVHGEDVVTKSTPASDHQSKCLTKRKRVPEKPDSKHSKALKNIFHGDAVVADIAVGDAMVADKAVDDAMDMVIAVDDGSKKVESLYKSLLLIPPLTYDGFESLDQDWLFSSEAEAEAKPRASKKQKCDSEVFKLSSSMWPRAEYFPEVDVYALPYAVPF</sequence>